<dbReference type="InterPro" id="IPR033457">
    <property type="entry name" value="DUF5133"/>
</dbReference>
<dbReference type="EMBL" id="JAINUL010000001">
    <property type="protein sequence ID" value="MCC0093847.1"/>
    <property type="molecule type" value="Genomic_DNA"/>
</dbReference>
<comment type="caution">
    <text evidence="2">The sequence shown here is derived from an EMBL/GenBank/DDBJ whole genome shotgun (WGS) entry which is preliminary data.</text>
</comment>
<gene>
    <name evidence="2" type="ORF">K7B10_03395</name>
</gene>
<evidence type="ECO:0000256" key="1">
    <source>
        <dbReference type="SAM" id="MobiDB-lite"/>
    </source>
</evidence>
<evidence type="ECO:0000313" key="2">
    <source>
        <dbReference type="EMBL" id="MCC0093847.1"/>
    </source>
</evidence>
<protein>
    <submittedName>
        <fullName evidence="2">DUF5133 domain-containing protein</fullName>
    </submittedName>
</protein>
<keyword evidence="3" id="KW-1185">Reference proteome</keyword>
<name>A0ABS8DZS1_9ACTN</name>
<proteinExistence type="predicted"/>
<dbReference type="Pfam" id="PF17196">
    <property type="entry name" value="DUF5133"/>
    <property type="match status" value="1"/>
</dbReference>
<reference evidence="2 3" key="1">
    <citation type="submission" date="2021-08" db="EMBL/GenBank/DDBJ databases">
        <title>Genomic Architecture of Streptomyces flavotricini NGL1 and Streptomyces erythrochromogenes HMS4 With Differential Plant Beneficial attributes and laccase production capabilities.</title>
        <authorList>
            <person name="Salwan R."/>
            <person name="Kaur R."/>
            <person name="Sharma V."/>
        </authorList>
    </citation>
    <scope>NUCLEOTIDE SEQUENCE [LARGE SCALE GENOMIC DNA]</scope>
    <source>
        <strain evidence="2 3">NGL1</strain>
    </source>
</reference>
<organism evidence="2 3">
    <name type="scientific">Streptomyces flavotricini</name>
    <dbReference type="NCBI Taxonomy" id="66888"/>
    <lineage>
        <taxon>Bacteria</taxon>
        <taxon>Bacillati</taxon>
        <taxon>Actinomycetota</taxon>
        <taxon>Actinomycetes</taxon>
        <taxon>Kitasatosporales</taxon>
        <taxon>Streptomycetaceae</taxon>
        <taxon>Streptomyces</taxon>
    </lineage>
</organism>
<feature type="region of interest" description="Disordered" evidence="1">
    <location>
        <begin position="140"/>
        <end position="176"/>
    </location>
</feature>
<evidence type="ECO:0000313" key="3">
    <source>
        <dbReference type="Proteomes" id="UP001520654"/>
    </source>
</evidence>
<accession>A0ABS8DZS1</accession>
<dbReference type="Proteomes" id="UP001520654">
    <property type="component" value="Unassembled WGS sequence"/>
</dbReference>
<sequence length="176" mass="18727">MALVPCGADTARQILADTARAAGAGPHETAEAVLVLGGGGRPAAPLGRALADAVDETRSAVEPVTQPYTRLLPDPRAVGELLKRHRGLRRRALAAPEDPAVRDELDDATYTLCVLMGRRNAHTALRSAELLLGTEWLGTTIPNGPDRHQGSGTRRQGPHGATYRSRNATFRDRGSE</sequence>